<keyword evidence="1 2" id="KW-0378">Hydrolase</keyword>
<comment type="similarity">
    <text evidence="1">Belongs to the HAD-like hydrolase superfamily. PhnX family.</text>
</comment>
<proteinExistence type="inferred from homology"/>
<keyword evidence="3" id="KW-1185">Reference proteome</keyword>
<dbReference type="SUPFAM" id="SSF56784">
    <property type="entry name" value="HAD-like"/>
    <property type="match status" value="1"/>
</dbReference>
<comment type="subunit">
    <text evidence="1">Homodimer.</text>
</comment>
<dbReference type="Pfam" id="PF00702">
    <property type="entry name" value="Hydrolase"/>
    <property type="match status" value="1"/>
</dbReference>
<dbReference type="NCBIfam" id="TIGR01422">
    <property type="entry name" value="phosphonatase"/>
    <property type="match status" value="1"/>
</dbReference>
<organism evidence="2 3">
    <name type="scientific">Coprobacter tertius</name>
    <dbReference type="NCBI Taxonomy" id="2944915"/>
    <lineage>
        <taxon>Bacteria</taxon>
        <taxon>Pseudomonadati</taxon>
        <taxon>Bacteroidota</taxon>
        <taxon>Bacteroidia</taxon>
        <taxon>Bacteroidales</taxon>
        <taxon>Barnesiellaceae</taxon>
        <taxon>Coprobacter</taxon>
    </lineage>
</organism>
<dbReference type="InterPro" id="IPR023214">
    <property type="entry name" value="HAD_sf"/>
</dbReference>
<dbReference type="EC" id="3.11.1.1" evidence="1"/>
<keyword evidence="1" id="KW-0479">Metal-binding</keyword>
<evidence type="ECO:0000256" key="1">
    <source>
        <dbReference type="HAMAP-Rule" id="MF_01375"/>
    </source>
</evidence>
<dbReference type="SFLD" id="SFLDG01135">
    <property type="entry name" value="C1.5.6:_HAD__Beta-PGM__Phospha"/>
    <property type="match status" value="1"/>
</dbReference>
<dbReference type="PANTHER" id="PTHR43434">
    <property type="entry name" value="PHOSPHOGLYCOLATE PHOSPHATASE"/>
    <property type="match status" value="1"/>
</dbReference>
<comment type="caution">
    <text evidence="2">The sequence shown here is derived from an EMBL/GenBank/DDBJ whole genome shotgun (WGS) entry which is preliminary data.</text>
</comment>
<dbReference type="CDD" id="cd02586">
    <property type="entry name" value="HAD_PHN"/>
    <property type="match status" value="1"/>
</dbReference>
<dbReference type="InterPro" id="IPR006323">
    <property type="entry name" value="Phosphonoacetald_hydro"/>
</dbReference>
<feature type="binding site" evidence="1">
    <location>
        <position position="184"/>
    </location>
    <ligand>
        <name>Mg(2+)</name>
        <dbReference type="ChEBI" id="CHEBI:18420"/>
    </ligand>
</feature>
<gene>
    <name evidence="1" type="primary">phnX</name>
    <name evidence="2" type="ORF">NMU02_02845</name>
</gene>
<comment type="cofactor">
    <cofactor evidence="1">
        <name>Mg(2+)</name>
        <dbReference type="ChEBI" id="CHEBI:18420"/>
    </cofactor>
    <text evidence="1">Binds 1 Mg(2+) ion per subunit.</text>
</comment>
<keyword evidence="1" id="KW-0460">Magnesium</keyword>
<dbReference type="InterPro" id="IPR050155">
    <property type="entry name" value="HAD-like_hydrolase_sf"/>
</dbReference>
<protein>
    <recommendedName>
        <fullName evidence="1">Phosphonoacetaldehyde hydrolase</fullName>
        <shortName evidence="1">Phosphonatase</shortName>
        <ecNumber evidence="1">3.11.1.1</ecNumber>
    </recommendedName>
    <alternativeName>
        <fullName evidence="1">Phosphonoacetaldehyde phosphonohydrolase</fullName>
    </alternativeName>
</protein>
<comment type="function">
    <text evidence="1">Involved in phosphonate degradation.</text>
</comment>
<name>A0ABT1MEI0_9BACT</name>
<dbReference type="Gene3D" id="1.10.150.240">
    <property type="entry name" value="Putative phosphatase, domain 2"/>
    <property type="match status" value="1"/>
</dbReference>
<dbReference type="PANTHER" id="PTHR43434:SF19">
    <property type="entry name" value="PHOSPHONOACETALDEHYDE HYDROLASE"/>
    <property type="match status" value="1"/>
</dbReference>
<keyword evidence="1" id="KW-0704">Schiff base</keyword>
<dbReference type="Proteomes" id="UP001205603">
    <property type="component" value="Unassembled WGS sequence"/>
</dbReference>
<accession>A0ABT1MEI0</accession>
<dbReference type="HAMAP" id="MF_01375">
    <property type="entry name" value="PhnX"/>
    <property type="match status" value="1"/>
</dbReference>
<feature type="binding site" evidence="1">
    <location>
        <position position="10"/>
    </location>
    <ligand>
        <name>Mg(2+)</name>
        <dbReference type="ChEBI" id="CHEBI:18420"/>
    </ligand>
</feature>
<dbReference type="GO" id="GO:0050194">
    <property type="term" value="F:phosphonoacetaldehyde hydrolase activity"/>
    <property type="evidence" value="ECO:0007669"/>
    <property type="project" value="UniProtKB-EC"/>
</dbReference>
<feature type="active site" description="Schiff-base intermediate with substrate" evidence="1">
    <location>
        <position position="51"/>
    </location>
</feature>
<evidence type="ECO:0000313" key="3">
    <source>
        <dbReference type="Proteomes" id="UP001205603"/>
    </source>
</evidence>
<dbReference type="Gene3D" id="3.40.50.1000">
    <property type="entry name" value="HAD superfamily/HAD-like"/>
    <property type="match status" value="1"/>
</dbReference>
<evidence type="ECO:0000313" key="2">
    <source>
        <dbReference type="EMBL" id="MCP9611029.1"/>
    </source>
</evidence>
<feature type="binding site" evidence="1">
    <location>
        <position position="12"/>
    </location>
    <ligand>
        <name>Mg(2+)</name>
        <dbReference type="ChEBI" id="CHEBI:18420"/>
    </ligand>
</feature>
<sequence length="269" mass="29784">MKKIECVIMDWAGTAIDYGCFAPVAAFLKAFEEIGIRITAEQARGPMGMAKIDHIRELFKMDGVSNVFKEIYGRPWNEIDVIEMNRNFEKYLFASLSNYTDPIPGVINTVNQLRESGIKIGSTTGYTAAMMEVVAPEASQKGYTPDYCVTPDGLPGGRPYPYMVYKNMIALAVPSTDLIVKYGDTIADIREGVNAGVWTVGVILGSNEMGLTLQETAALEPDVLTMRKKDVRQRMINAGAHFVVETIEELPDVISQINEKLSVEITNRK</sequence>
<dbReference type="SFLD" id="SFLDS00003">
    <property type="entry name" value="Haloacid_Dehalogenase"/>
    <property type="match status" value="1"/>
</dbReference>
<reference evidence="2 3" key="1">
    <citation type="submission" date="2022-07" db="EMBL/GenBank/DDBJ databases">
        <title>Fecal culturing of patients with breast cancer.</title>
        <authorList>
            <person name="Teng N.M.Y."/>
            <person name="Kiu R."/>
            <person name="Evans R."/>
            <person name="Baker D.J."/>
            <person name="Zenner C."/>
            <person name="Robinson S.D."/>
            <person name="Hall L.J."/>
        </authorList>
    </citation>
    <scope>NUCLEOTIDE SEQUENCE [LARGE SCALE GENOMIC DNA]</scope>
    <source>
        <strain evidence="2 3">LH1063</strain>
    </source>
</reference>
<dbReference type="RefSeq" id="WP_255025674.1">
    <property type="nucleotide sequence ID" value="NZ_JANDHW010000002.1"/>
</dbReference>
<dbReference type="EMBL" id="JANDHW010000002">
    <property type="protein sequence ID" value="MCP9611029.1"/>
    <property type="molecule type" value="Genomic_DNA"/>
</dbReference>
<comment type="catalytic activity">
    <reaction evidence="1">
        <text>phosphonoacetaldehyde + H2O = acetaldehyde + phosphate + H(+)</text>
        <dbReference type="Rhea" id="RHEA:18905"/>
        <dbReference type="ChEBI" id="CHEBI:15343"/>
        <dbReference type="ChEBI" id="CHEBI:15377"/>
        <dbReference type="ChEBI" id="CHEBI:15378"/>
        <dbReference type="ChEBI" id="CHEBI:43474"/>
        <dbReference type="ChEBI" id="CHEBI:58383"/>
        <dbReference type="EC" id="3.11.1.1"/>
    </reaction>
</comment>
<dbReference type="InterPro" id="IPR036412">
    <property type="entry name" value="HAD-like_sf"/>
</dbReference>
<dbReference type="SFLD" id="SFLDG01129">
    <property type="entry name" value="C1.5:_HAD__Beta-PGM__Phosphata"/>
    <property type="match status" value="1"/>
</dbReference>
<feature type="active site" description="Nucleophile" evidence="1">
    <location>
        <position position="10"/>
    </location>
</feature>
<dbReference type="InterPro" id="IPR023198">
    <property type="entry name" value="PGP-like_dom2"/>
</dbReference>